<protein>
    <submittedName>
        <fullName evidence="3">RNA-directed DNA polymerase</fullName>
    </submittedName>
</protein>
<dbReference type="InterPro" id="IPR002711">
    <property type="entry name" value="HNH"/>
</dbReference>
<dbReference type="InterPro" id="IPR051083">
    <property type="entry name" value="GrpII_Intron_Splice-Mob/Def"/>
</dbReference>
<dbReference type="AlphaFoldDB" id="A0A1M5XCX5"/>
<dbReference type="CDD" id="cd01651">
    <property type="entry name" value="RT_G2_intron"/>
    <property type="match status" value="1"/>
</dbReference>
<dbReference type="OrthoDB" id="8538592at2"/>
<dbReference type="Pfam" id="PF01844">
    <property type="entry name" value="HNH"/>
    <property type="match status" value="1"/>
</dbReference>
<dbReference type="STRING" id="658167.SAMN04488135_106303"/>
<sequence length="572" mass="65288">MTTQEIACAGAPSHESVTWHSIDWAACHREVRRLQARIVKATRQGKHGKVKALQWILTHSFSGKALAVRRVTENQGKKTPGVDGITWSTPEAKSQAMLSIKRRGYRPQPLKRVYIPKANGKMRPLGIPTMRDRAMQALYLLALEPVAETTADGRSFGFRPERSTADAIEQCFTALSKKVAPQWVLEGDIKGCFDNISHDWLMGHAPTDREILKKWLKAGYMEDRQLFPTEAGTPQGGIISPTLANLVLDGLEAKLDAAFGRKRYANGVQTRLMVNYVRYADDFIVTGRSKELLEQEVMPIIKDFMRERGLTLSPEKTKITHIDEGFDFLGQNVRKYNGKLLIKPSNANVATFLEKVRSAVKGNKALDQPRLIRMLNPMIQGWANYHQHVVSKATFARVDHEIWRVLWQWAVRRHPQKSSVWIKQRYFHSVGTRNWVFAAATGERFPDGNPILSSLRKATDTPIRRHRPIKLEANPFDPTWETYFEERVSLKMQNSLRGRKKLINLWLEQDRRCPICQELITQETGWHVHHIIRRVDGGKDGNTNLIMVHPNCHNQIHVNGLKVVKPVRESGL</sequence>
<dbReference type="CDD" id="cd00085">
    <property type="entry name" value="HNHc"/>
    <property type="match status" value="1"/>
</dbReference>
<dbReference type="PANTHER" id="PTHR34047">
    <property type="entry name" value="NUCLEAR INTRON MATURASE 1, MITOCHONDRIAL-RELATED"/>
    <property type="match status" value="1"/>
</dbReference>
<keyword evidence="4" id="KW-1185">Reference proteome</keyword>
<proteinExistence type="inferred from homology"/>
<evidence type="ECO:0000313" key="4">
    <source>
        <dbReference type="Proteomes" id="UP000184226"/>
    </source>
</evidence>
<dbReference type="InterPro" id="IPR030931">
    <property type="entry name" value="Group_II_RT_mat"/>
</dbReference>
<dbReference type="GO" id="GO:0003964">
    <property type="term" value="F:RNA-directed DNA polymerase activity"/>
    <property type="evidence" value="ECO:0007669"/>
    <property type="project" value="UniProtKB-KW"/>
</dbReference>
<dbReference type="GO" id="GO:0004519">
    <property type="term" value="F:endonuclease activity"/>
    <property type="evidence" value="ECO:0007669"/>
    <property type="project" value="InterPro"/>
</dbReference>
<dbReference type="PROSITE" id="PS50878">
    <property type="entry name" value="RT_POL"/>
    <property type="match status" value="1"/>
</dbReference>
<dbReference type="InterPro" id="IPR003615">
    <property type="entry name" value="HNH_nuc"/>
</dbReference>
<dbReference type="Proteomes" id="UP000184226">
    <property type="component" value="Unassembled WGS sequence"/>
</dbReference>
<organism evidence="3 4">
    <name type="scientific">Pollutimonas bauzanensis</name>
    <dbReference type="NCBI Taxonomy" id="658167"/>
    <lineage>
        <taxon>Bacteria</taxon>
        <taxon>Pseudomonadati</taxon>
        <taxon>Pseudomonadota</taxon>
        <taxon>Betaproteobacteria</taxon>
        <taxon>Burkholderiales</taxon>
        <taxon>Alcaligenaceae</taxon>
        <taxon>Pollutimonas</taxon>
    </lineage>
</organism>
<gene>
    <name evidence="3" type="ORF">SAMN04488135_106303</name>
</gene>
<dbReference type="SMART" id="SM00507">
    <property type="entry name" value="HNHc"/>
    <property type="match status" value="1"/>
</dbReference>
<keyword evidence="3" id="KW-0548">Nucleotidyltransferase</keyword>
<feature type="domain" description="Reverse transcriptase" evidence="2">
    <location>
        <begin position="96"/>
        <end position="333"/>
    </location>
</feature>
<reference evidence="3 4" key="1">
    <citation type="submission" date="2016-11" db="EMBL/GenBank/DDBJ databases">
        <authorList>
            <person name="Jaros S."/>
            <person name="Januszkiewicz K."/>
            <person name="Wedrychowicz H."/>
        </authorList>
    </citation>
    <scope>NUCLEOTIDE SEQUENCE [LARGE SCALE GENOMIC DNA]</scope>
    <source>
        <strain evidence="3 4">CGMCC 1.10190</strain>
    </source>
</reference>
<dbReference type="EMBL" id="FQXE01000006">
    <property type="protein sequence ID" value="SHH97512.1"/>
    <property type="molecule type" value="Genomic_DNA"/>
</dbReference>
<dbReference type="NCBIfam" id="TIGR04416">
    <property type="entry name" value="group_II_RT_mat"/>
    <property type="match status" value="1"/>
</dbReference>
<dbReference type="RefSeq" id="WP_057386398.1">
    <property type="nucleotide sequence ID" value="NZ_FQXE01000006.1"/>
</dbReference>
<dbReference type="Gene3D" id="1.10.30.50">
    <property type="match status" value="1"/>
</dbReference>
<dbReference type="Pfam" id="PF08388">
    <property type="entry name" value="GIIM"/>
    <property type="match status" value="1"/>
</dbReference>
<dbReference type="Pfam" id="PF13655">
    <property type="entry name" value="RVT_N"/>
    <property type="match status" value="1"/>
</dbReference>
<evidence type="ECO:0000256" key="1">
    <source>
        <dbReference type="ARBA" id="ARBA00034120"/>
    </source>
</evidence>
<dbReference type="InterPro" id="IPR043502">
    <property type="entry name" value="DNA/RNA_pol_sf"/>
</dbReference>
<dbReference type="InterPro" id="IPR013597">
    <property type="entry name" value="Mat_intron_G2"/>
</dbReference>
<dbReference type="PANTHER" id="PTHR34047:SF10">
    <property type="entry name" value="GROUP II INTRON-ASSOCIATED OPEN READING FRAME"/>
    <property type="match status" value="1"/>
</dbReference>
<dbReference type="GO" id="GO:0008270">
    <property type="term" value="F:zinc ion binding"/>
    <property type="evidence" value="ECO:0007669"/>
    <property type="project" value="InterPro"/>
</dbReference>
<evidence type="ECO:0000313" key="3">
    <source>
        <dbReference type="EMBL" id="SHH97512.1"/>
    </source>
</evidence>
<comment type="similarity">
    <text evidence="1">Belongs to the bacterial reverse transcriptase family.</text>
</comment>
<dbReference type="Pfam" id="PF00078">
    <property type="entry name" value="RVT_1"/>
    <property type="match status" value="1"/>
</dbReference>
<keyword evidence="3" id="KW-0808">Transferase</keyword>
<dbReference type="InterPro" id="IPR000477">
    <property type="entry name" value="RT_dom"/>
</dbReference>
<evidence type="ECO:0000259" key="2">
    <source>
        <dbReference type="PROSITE" id="PS50878"/>
    </source>
</evidence>
<keyword evidence="3" id="KW-0695">RNA-directed DNA polymerase</keyword>
<dbReference type="GO" id="GO:0003676">
    <property type="term" value="F:nucleic acid binding"/>
    <property type="evidence" value="ECO:0007669"/>
    <property type="project" value="InterPro"/>
</dbReference>
<dbReference type="SUPFAM" id="SSF56672">
    <property type="entry name" value="DNA/RNA polymerases"/>
    <property type="match status" value="1"/>
</dbReference>
<dbReference type="InterPro" id="IPR025960">
    <property type="entry name" value="RVT_N"/>
</dbReference>
<accession>A0A1M5XCX5</accession>
<name>A0A1M5XCX5_9BURK</name>